<evidence type="ECO:0000313" key="3">
    <source>
        <dbReference type="Proteomes" id="UP000324870"/>
    </source>
</evidence>
<protein>
    <submittedName>
        <fullName evidence="2">Uncharacterized protein</fullName>
    </submittedName>
</protein>
<sequence>MKCVIVTFACILAGCCPCKHLATSTKDSISIETRIHKIYIKDTLRFQIPPYSKRQVVRDTSSHLETPLAVSDAWINNDGSLGHSLENKPQDIPVPFEKEVIYRDSIVYKDRTDTKIVEVERRLTWWQQTKMRGFWVLLGVVVFVFRKNILTMARRFI</sequence>
<keyword evidence="3" id="KW-1185">Reference proteome</keyword>
<dbReference type="RefSeq" id="WP_130063887.1">
    <property type="nucleotide sequence ID" value="NZ_DBGEIO010000068.1"/>
</dbReference>
<dbReference type="EMBL" id="VVND01000027">
    <property type="protein sequence ID" value="KAA3157970.1"/>
    <property type="molecule type" value="Genomic_DNA"/>
</dbReference>
<dbReference type="PROSITE" id="PS51257">
    <property type="entry name" value="PROKAR_LIPOPROTEIN"/>
    <property type="match status" value="1"/>
</dbReference>
<gene>
    <name evidence="2" type="ORF">F2A26_13165</name>
</gene>
<keyword evidence="1" id="KW-0472">Membrane</keyword>
<dbReference type="Proteomes" id="UP000324870">
    <property type="component" value="Unassembled WGS sequence"/>
</dbReference>
<accession>A0ABQ6S0R8</accession>
<proteinExistence type="predicted"/>
<feature type="transmembrane region" description="Helical" evidence="1">
    <location>
        <begin position="133"/>
        <end position="150"/>
    </location>
</feature>
<keyword evidence="1" id="KW-0812">Transmembrane</keyword>
<comment type="caution">
    <text evidence="2">The sequence shown here is derived from an EMBL/GenBank/DDBJ whole genome shotgun (WGS) entry which is preliminary data.</text>
</comment>
<name>A0ABQ6S0R8_9BACT</name>
<evidence type="ECO:0000313" key="2">
    <source>
        <dbReference type="EMBL" id="KAA3157970.1"/>
    </source>
</evidence>
<evidence type="ECO:0000256" key="1">
    <source>
        <dbReference type="SAM" id="Phobius"/>
    </source>
</evidence>
<keyword evidence="1" id="KW-1133">Transmembrane helix</keyword>
<reference evidence="2 3" key="1">
    <citation type="journal article" date="2019" name="Nat. Med.">
        <title>A library of human gut bacterial isolates paired with longitudinal multiomics data enables mechanistic microbiome research.</title>
        <authorList>
            <person name="Poyet M."/>
            <person name="Groussin M."/>
            <person name="Gibbons S.M."/>
            <person name="Avila-Pacheco J."/>
            <person name="Jiang X."/>
            <person name="Kearney S.M."/>
            <person name="Perrotta A.R."/>
            <person name="Berdy B."/>
            <person name="Zhao S."/>
            <person name="Lieberman T.D."/>
            <person name="Swanson P.K."/>
            <person name="Smith M."/>
            <person name="Roesemann S."/>
            <person name="Alexander J.E."/>
            <person name="Rich S.A."/>
            <person name="Livny J."/>
            <person name="Vlamakis H."/>
            <person name="Clish C."/>
            <person name="Bullock K."/>
            <person name="Deik A."/>
            <person name="Scott J."/>
            <person name="Pierce K.A."/>
            <person name="Xavier R.J."/>
            <person name="Alm E.J."/>
        </authorList>
    </citation>
    <scope>NUCLEOTIDE SEQUENCE [LARGE SCALE GENOMIC DNA]</scope>
    <source>
        <strain evidence="2 3">BIOML-A1</strain>
    </source>
</reference>
<organism evidence="2 3">
    <name type="scientific">Alistipes finegoldii</name>
    <dbReference type="NCBI Taxonomy" id="214856"/>
    <lineage>
        <taxon>Bacteria</taxon>
        <taxon>Pseudomonadati</taxon>
        <taxon>Bacteroidota</taxon>
        <taxon>Bacteroidia</taxon>
        <taxon>Bacteroidales</taxon>
        <taxon>Rikenellaceae</taxon>
        <taxon>Alistipes</taxon>
    </lineage>
</organism>